<name>A0ABP8ABC7_9ACTN</name>
<reference evidence="2" key="1">
    <citation type="journal article" date="2019" name="Int. J. Syst. Evol. Microbiol.">
        <title>The Global Catalogue of Microorganisms (GCM) 10K type strain sequencing project: providing services to taxonomists for standard genome sequencing and annotation.</title>
        <authorList>
            <consortium name="The Broad Institute Genomics Platform"/>
            <consortium name="The Broad Institute Genome Sequencing Center for Infectious Disease"/>
            <person name="Wu L."/>
            <person name="Ma J."/>
        </authorList>
    </citation>
    <scope>NUCLEOTIDE SEQUENCE [LARGE SCALE GENOMIC DNA]</scope>
    <source>
        <strain evidence="2">JCM 17388</strain>
    </source>
</reference>
<proteinExistence type="predicted"/>
<protein>
    <submittedName>
        <fullName evidence="1">Uncharacterized protein</fullName>
    </submittedName>
</protein>
<gene>
    <name evidence="1" type="ORF">GCM10022252_04750</name>
</gene>
<keyword evidence="2" id="KW-1185">Reference proteome</keyword>
<dbReference type="Proteomes" id="UP001501251">
    <property type="component" value="Unassembled WGS sequence"/>
</dbReference>
<dbReference type="EMBL" id="BAABAQ010000001">
    <property type="protein sequence ID" value="GAA4181024.1"/>
    <property type="molecule type" value="Genomic_DNA"/>
</dbReference>
<organism evidence="1 2">
    <name type="scientific">Streptosporangium oxazolinicum</name>
    <dbReference type="NCBI Taxonomy" id="909287"/>
    <lineage>
        <taxon>Bacteria</taxon>
        <taxon>Bacillati</taxon>
        <taxon>Actinomycetota</taxon>
        <taxon>Actinomycetes</taxon>
        <taxon>Streptosporangiales</taxon>
        <taxon>Streptosporangiaceae</taxon>
        <taxon>Streptosporangium</taxon>
    </lineage>
</organism>
<evidence type="ECO:0000313" key="2">
    <source>
        <dbReference type="Proteomes" id="UP001501251"/>
    </source>
</evidence>
<accession>A0ABP8ABC7</accession>
<evidence type="ECO:0000313" key="1">
    <source>
        <dbReference type="EMBL" id="GAA4181024.1"/>
    </source>
</evidence>
<comment type="caution">
    <text evidence="1">The sequence shown here is derived from an EMBL/GenBank/DDBJ whole genome shotgun (WGS) entry which is preliminary data.</text>
</comment>
<sequence>MSQIDLGLAGHSAAMSDDLESHDFAGKGFGDGLSGRPKTMGEIAVNLAVSESLANHGHHALVNAHEAAASSHQLMAEAGVGDVEEHLDLARWHRWCAIVEDQLADEADQRTPAKRDKDH</sequence>